<accession>A0ABQ3XYT9</accession>
<dbReference type="InterPro" id="IPR025300">
    <property type="entry name" value="BetaGal_jelly_roll_dom"/>
</dbReference>
<dbReference type="SUPFAM" id="SSF51445">
    <property type="entry name" value="(Trans)glycosidases"/>
    <property type="match status" value="1"/>
</dbReference>
<dbReference type="SMART" id="SM01029">
    <property type="entry name" value="BetaGal_dom2"/>
    <property type="match status" value="1"/>
</dbReference>
<dbReference type="Pfam" id="PF01301">
    <property type="entry name" value="Glyco_hydro_35"/>
    <property type="match status" value="1"/>
</dbReference>
<dbReference type="Gene3D" id="2.60.120.260">
    <property type="entry name" value="Galactose-binding domain-like"/>
    <property type="match status" value="2"/>
</dbReference>
<dbReference type="SUPFAM" id="SSF51011">
    <property type="entry name" value="Glycosyl hydrolase domain"/>
    <property type="match status" value="1"/>
</dbReference>
<dbReference type="PANTHER" id="PTHR23421">
    <property type="entry name" value="BETA-GALACTOSIDASE RELATED"/>
    <property type="match status" value="1"/>
</dbReference>
<evidence type="ECO:0000256" key="8">
    <source>
        <dbReference type="RuleBase" id="RU003679"/>
    </source>
</evidence>
<evidence type="ECO:0000256" key="3">
    <source>
        <dbReference type="ARBA" id="ARBA00012756"/>
    </source>
</evidence>
<evidence type="ECO:0000256" key="7">
    <source>
        <dbReference type="ARBA" id="ARBA00023295"/>
    </source>
</evidence>
<dbReference type="InterPro" id="IPR031330">
    <property type="entry name" value="Gly_Hdrlase_35_cat"/>
</dbReference>
<dbReference type="Pfam" id="PF13363">
    <property type="entry name" value="BetaGal_dom3"/>
    <property type="match status" value="1"/>
</dbReference>
<comment type="similarity">
    <text evidence="2 8">Belongs to the glycosyl hydrolase 35 family.</text>
</comment>
<keyword evidence="5" id="KW-0378">Hydrolase</keyword>
<dbReference type="Pfam" id="PF10435">
    <property type="entry name" value="BetaGal_dom2"/>
    <property type="match status" value="1"/>
</dbReference>
<evidence type="ECO:0000259" key="10">
    <source>
        <dbReference type="SMART" id="SM01029"/>
    </source>
</evidence>
<comment type="caution">
    <text evidence="11">The sequence shown here is derived from an EMBL/GenBank/DDBJ whole genome shotgun (WGS) entry which is preliminary data.</text>
</comment>
<gene>
    <name evidence="11" type="primary">lacZ_2</name>
    <name evidence="11" type="ORF">Ade02nite_15250</name>
</gene>
<protein>
    <recommendedName>
        <fullName evidence="3">beta-galactosidase</fullName>
        <ecNumber evidence="3">3.2.1.23</ecNumber>
    </recommendedName>
</protein>
<dbReference type="Pfam" id="PF13364">
    <property type="entry name" value="BetaGal_ABD2"/>
    <property type="match status" value="2"/>
</dbReference>
<evidence type="ECO:0000256" key="1">
    <source>
        <dbReference type="ARBA" id="ARBA00001412"/>
    </source>
</evidence>
<dbReference type="EMBL" id="BOMI01000022">
    <property type="protein sequence ID" value="GID72884.1"/>
    <property type="molecule type" value="Genomic_DNA"/>
</dbReference>
<evidence type="ECO:0000256" key="9">
    <source>
        <dbReference type="SAM" id="MobiDB-lite"/>
    </source>
</evidence>
<keyword evidence="12" id="KW-1185">Reference proteome</keyword>
<dbReference type="InterPro" id="IPR001944">
    <property type="entry name" value="Glycoside_Hdrlase_35"/>
</dbReference>
<dbReference type="Proteomes" id="UP000609879">
    <property type="component" value="Unassembled WGS sequence"/>
</dbReference>
<dbReference type="InterPro" id="IPR037110">
    <property type="entry name" value="Betagal_dom2_sf"/>
</dbReference>
<dbReference type="SUPFAM" id="SSF117100">
    <property type="entry name" value="Beta-galactosidase LacA, domain 3"/>
    <property type="match status" value="1"/>
</dbReference>
<keyword evidence="4" id="KW-0732">Signal</keyword>
<keyword evidence="7" id="KW-0326">Glycosidase</keyword>
<comment type="catalytic activity">
    <reaction evidence="1">
        <text>Hydrolysis of terminal non-reducing beta-D-galactose residues in beta-D-galactosides.</text>
        <dbReference type="EC" id="3.2.1.23"/>
    </reaction>
</comment>
<evidence type="ECO:0000256" key="2">
    <source>
        <dbReference type="ARBA" id="ARBA00009809"/>
    </source>
</evidence>
<dbReference type="PRINTS" id="PR00742">
    <property type="entry name" value="GLHYDRLASE35"/>
</dbReference>
<proteinExistence type="inferred from homology"/>
<evidence type="ECO:0000256" key="4">
    <source>
        <dbReference type="ARBA" id="ARBA00022729"/>
    </source>
</evidence>
<reference evidence="11 12" key="1">
    <citation type="submission" date="2021-01" db="EMBL/GenBank/DDBJ databases">
        <title>Whole genome shotgun sequence of Actinoplanes deccanensis NBRC 13994.</title>
        <authorList>
            <person name="Komaki H."/>
            <person name="Tamura T."/>
        </authorList>
    </citation>
    <scope>NUCLEOTIDE SEQUENCE [LARGE SCALE GENOMIC DNA]</scope>
    <source>
        <strain evidence="11 12">NBRC 13994</strain>
    </source>
</reference>
<dbReference type="Gene3D" id="2.102.20.10">
    <property type="entry name" value="Beta-galactosidase, domain 2"/>
    <property type="match status" value="1"/>
</dbReference>
<feature type="compositionally biased region" description="Low complexity" evidence="9">
    <location>
        <begin position="640"/>
        <end position="649"/>
    </location>
</feature>
<organism evidence="11 12">
    <name type="scientific">Paractinoplanes deccanensis</name>
    <dbReference type="NCBI Taxonomy" id="113561"/>
    <lineage>
        <taxon>Bacteria</taxon>
        <taxon>Bacillati</taxon>
        <taxon>Actinomycetota</taxon>
        <taxon>Actinomycetes</taxon>
        <taxon>Micromonosporales</taxon>
        <taxon>Micromonosporaceae</taxon>
        <taxon>Paractinoplanes</taxon>
    </lineage>
</organism>
<keyword evidence="6" id="KW-0325">Glycoprotein</keyword>
<dbReference type="InterPro" id="IPR017853">
    <property type="entry name" value="GH"/>
</dbReference>
<evidence type="ECO:0000256" key="5">
    <source>
        <dbReference type="ARBA" id="ARBA00022801"/>
    </source>
</evidence>
<dbReference type="Gene3D" id="3.20.20.80">
    <property type="entry name" value="Glycosidases"/>
    <property type="match status" value="1"/>
</dbReference>
<evidence type="ECO:0000313" key="11">
    <source>
        <dbReference type="EMBL" id="GID72884.1"/>
    </source>
</evidence>
<name>A0ABQ3XYT9_9ACTN</name>
<sequence>MVLAVLAAALGGAVPRTPVPATAKHTVTYDKYSLLLDGKRTYIWSGEFAYWRLPSPGLWRDVLQKMKANGYNAVSIYFNWAYHSPKRGVYDFGGVRDVDLLLDIAAQTGLYVIARPGPYINAETSSGGFPGWLSNDPGRARSDAPSYLAAADEWMTRIDAIIGRHQFTEGTGTVILQQIENELFVTGAAQQRYMLRLARRVRADGITVPIFHNDVGRNGYWVPRSSEVPGTVEGPTGLYAFDAYVGPQRCGEAPKDAPDFGLWGPGGAKGGASASPRTPGFTAEFGGGWFDHWGGPGAYPCLAREAGSGYQRVFYGTNIANGLSIQNFYMTYGGTSWGWLPSPVVYTSYDYGAAIDEARQPRPKATTMKQLGMFVQSFAPLTELDRGDPVTPSSAKVKVYHDVNPHSGAHLYVAMHHPSSATTDDAFTFPISTEDGDHTLAVRLNGLDAKLLVADYDMDAQHLVYSTSELMTHFAGTALFHGRRGESGETVLRYPSAPAVSGDVRSSYDAATGDLRLTYVHDGLTEVRITGGGRPPLTLLLADDEATATLWRQDTPAGPVLVSGPALVRTATYEGSDLLLSGDTTGRTSLRVWGAPPGTRVRWNGRLDGADPVRLPDLVWRSSPGSPEADPGYDDSGWQPAGRTTTAATTPPPPGEPVLTADDYGFHQGDVWYRGRWTGSVETLRIRYGGGGAGLAQVWVDGAYLGQNVLPAGKPSPPRTATATFTVPSSSRTAGQHVVAVMVRNNGHTQDVYADDAHKEGRGLISTSLGAAATWRIQGNLGGEDPADPVRGITNAGGLAGERAGVHLPGYPDAAWHTAAVPAATAAPGTTWYRSTFRLAVPAGHDASLGLTIGDPGTPRSAARYRALIFLNGWNLGQYIADVGPQGTFVLPNGILDPHGVNTLALAVTSDGGPGNGLEKVALTNLGTVRGGVDVPLVAAPAWAPTGG</sequence>
<evidence type="ECO:0000313" key="12">
    <source>
        <dbReference type="Proteomes" id="UP000609879"/>
    </source>
</evidence>
<dbReference type="InterPro" id="IPR008979">
    <property type="entry name" value="Galactose-bd-like_sf"/>
</dbReference>
<feature type="region of interest" description="Disordered" evidence="9">
    <location>
        <begin position="619"/>
        <end position="655"/>
    </location>
</feature>
<dbReference type="SUPFAM" id="SSF49785">
    <property type="entry name" value="Galactose-binding domain-like"/>
    <property type="match status" value="2"/>
</dbReference>
<feature type="domain" description="Beta-galactosidase" evidence="10">
    <location>
        <begin position="378"/>
        <end position="550"/>
    </location>
</feature>
<dbReference type="InterPro" id="IPR036833">
    <property type="entry name" value="BetaGal_dom3_sf"/>
</dbReference>
<dbReference type="InterPro" id="IPR025972">
    <property type="entry name" value="BetaGal_dom3"/>
</dbReference>
<dbReference type="InterPro" id="IPR018954">
    <property type="entry name" value="Betagal_dom2"/>
</dbReference>
<evidence type="ECO:0000256" key="6">
    <source>
        <dbReference type="ARBA" id="ARBA00023180"/>
    </source>
</evidence>
<dbReference type="EC" id="3.2.1.23" evidence="3"/>